<dbReference type="SUPFAM" id="SSF51735">
    <property type="entry name" value="NAD(P)-binding Rossmann-fold domains"/>
    <property type="match status" value="1"/>
</dbReference>
<dbReference type="Pfam" id="PF01370">
    <property type="entry name" value="Epimerase"/>
    <property type="match status" value="1"/>
</dbReference>
<dbReference type="InterPro" id="IPR051783">
    <property type="entry name" value="NAD(P)-dependent_oxidoreduct"/>
</dbReference>
<organism evidence="2 3">
    <name type="scientific">Cadophora malorum</name>
    <dbReference type="NCBI Taxonomy" id="108018"/>
    <lineage>
        <taxon>Eukaryota</taxon>
        <taxon>Fungi</taxon>
        <taxon>Dikarya</taxon>
        <taxon>Ascomycota</taxon>
        <taxon>Pezizomycotina</taxon>
        <taxon>Leotiomycetes</taxon>
        <taxon>Helotiales</taxon>
        <taxon>Ploettnerulaceae</taxon>
        <taxon>Cadophora</taxon>
    </lineage>
</organism>
<comment type="caution">
    <text evidence="2">The sequence shown here is derived from an EMBL/GenBank/DDBJ whole genome shotgun (WGS) entry which is preliminary data.</text>
</comment>
<dbReference type="PANTHER" id="PTHR48079:SF6">
    <property type="entry name" value="NAD(P)-BINDING DOMAIN-CONTAINING PROTEIN-RELATED"/>
    <property type="match status" value="1"/>
</dbReference>
<protein>
    <recommendedName>
        <fullName evidence="1">NAD-dependent epimerase/dehydratase domain-containing protein</fullName>
    </recommendedName>
</protein>
<proteinExistence type="predicted"/>
<accession>A0A8H7T0P7</accession>
<name>A0A8H7T0P7_9HELO</name>
<reference evidence="2" key="1">
    <citation type="submission" date="2021-02" db="EMBL/GenBank/DDBJ databases">
        <title>Genome sequence Cadophora malorum strain M34.</title>
        <authorList>
            <person name="Stefanovic E."/>
            <person name="Vu D."/>
            <person name="Scully C."/>
            <person name="Dijksterhuis J."/>
            <person name="Roader J."/>
            <person name="Houbraken J."/>
        </authorList>
    </citation>
    <scope>NUCLEOTIDE SEQUENCE</scope>
    <source>
        <strain evidence="2">M34</strain>
    </source>
</reference>
<dbReference type="PANTHER" id="PTHR48079">
    <property type="entry name" value="PROTEIN YEEZ"/>
    <property type="match status" value="1"/>
</dbReference>
<dbReference type="OrthoDB" id="10262413at2759"/>
<keyword evidence="3" id="KW-1185">Reference proteome</keyword>
<dbReference type="InterPro" id="IPR001509">
    <property type="entry name" value="Epimerase_deHydtase"/>
</dbReference>
<dbReference type="InterPro" id="IPR036291">
    <property type="entry name" value="NAD(P)-bd_dom_sf"/>
</dbReference>
<gene>
    <name evidence="2" type="ORF">IFR04_015472</name>
</gene>
<dbReference type="GO" id="GO:0004029">
    <property type="term" value="F:aldehyde dehydrogenase (NAD+) activity"/>
    <property type="evidence" value="ECO:0007669"/>
    <property type="project" value="TreeGrafter"/>
</dbReference>
<dbReference type="EMBL" id="JAFJYH010000483">
    <property type="protein sequence ID" value="KAG4411384.1"/>
    <property type="molecule type" value="Genomic_DNA"/>
</dbReference>
<dbReference type="Proteomes" id="UP000664132">
    <property type="component" value="Unassembled WGS sequence"/>
</dbReference>
<dbReference type="Gene3D" id="3.40.50.720">
    <property type="entry name" value="NAD(P)-binding Rossmann-like Domain"/>
    <property type="match status" value="1"/>
</dbReference>
<evidence type="ECO:0000313" key="2">
    <source>
        <dbReference type="EMBL" id="KAG4411384.1"/>
    </source>
</evidence>
<evidence type="ECO:0000313" key="3">
    <source>
        <dbReference type="Proteomes" id="UP000664132"/>
    </source>
</evidence>
<sequence>MSHRVLITGASGYLGGDFLARLPKFDLPPYEKLYALIRTDDQAAAVKKYGAVPLKFEVNSQEEVHDAIVKNGITIVFYLIDALKSESQVLFINALAELKNTTGKEVHFIHVSGAKIFSSLAGAPTDAPFLDTRSDLYDIQKKQNAPFAFMQQATETNNTVIELCEANGVKAYIFVPCIVYGKSEGFGNPISIQTVAIVKAAKAAGGVYSPNKERYTWPVCHVSDNSTLFIRILHGILAGENIGSGKDGYYLASPGSVAWSDLYTAMAQTLAERGVIKSATVEQASDAHLEKMGAGIGCPKEVVVVQLGGLCTFTPAHGAQIGWKAQYQPKHILETADAEVAIILANL</sequence>
<evidence type="ECO:0000259" key="1">
    <source>
        <dbReference type="Pfam" id="PF01370"/>
    </source>
</evidence>
<dbReference type="AlphaFoldDB" id="A0A8H7T0P7"/>
<dbReference type="GO" id="GO:0005737">
    <property type="term" value="C:cytoplasm"/>
    <property type="evidence" value="ECO:0007669"/>
    <property type="project" value="TreeGrafter"/>
</dbReference>
<feature type="domain" description="NAD-dependent epimerase/dehydratase" evidence="1">
    <location>
        <begin position="5"/>
        <end position="234"/>
    </location>
</feature>